<protein>
    <submittedName>
        <fullName evidence="1">Alpha/beta hydrolase</fullName>
    </submittedName>
</protein>
<evidence type="ECO:0000313" key="2">
    <source>
        <dbReference type="Proteomes" id="UP000426027"/>
    </source>
</evidence>
<keyword evidence="2" id="KW-1185">Reference proteome</keyword>
<sequence>MHPIEWTMPDAGETLPQYAARLAAQIQHPQPILLGVSFGGMLATEISRIMPVQQTIIISSCKCKQELPAWMRTAGKLRLHKIIPYWMVTQFSSLNKYIFDTQSKAEDPYIKQMMLKDTHHLFVKRAVNMILTWQAQTPAHNIMHIHGRADKLLLPKRVQANYWLNDAGHFMIWNRADEVSQYINAILDSLVKG</sequence>
<dbReference type="AlphaFoldDB" id="A0A6I6GBY3"/>
<dbReference type="GO" id="GO:0016787">
    <property type="term" value="F:hydrolase activity"/>
    <property type="evidence" value="ECO:0007669"/>
    <property type="project" value="UniProtKB-KW"/>
</dbReference>
<proteinExistence type="predicted"/>
<reference evidence="1 2" key="1">
    <citation type="submission" date="2019-11" db="EMBL/GenBank/DDBJ databases">
        <authorList>
            <person name="Im W.T."/>
        </authorList>
    </citation>
    <scope>NUCLEOTIDE SEQUENCE [LARGE SCALE GENOMIC DNA]</scope>
    <source>
        <strain evidence="1 2">SB-02</strain>
    </source>
</reference>
<keyword evidence="1" id="KW-0378">Hydrolase</keyword>
<accession>A0A6I6GBY3</accession>
<evidence type="ECO:0000313" key="1">
    <source>
        <dbReference type="EMBL" id="QGW27710.1"/>
    </source>
</evidence>
<gene>
    <name evidence="1" type="ORF">GLV81_06055</name>
</gene>
<dbReference type="InterPro" id="IPR029058">
    <property type="entry name" value="AB_hydrolase_fold"/>
</dbReference>
<dbReference type="Gene3D" id="3.40.50.1820">
    <property type="entry name" value="alpha/beta hydrolase"/>
    <property type="match status" value="1"/>
</dbReference>
<dbReference type="Proteomes" id="UP000426027">
    <property type="component" value="Chromosome"/>
</dbReference>
<dbReference type="KEGG" id="fls:GLV81_06055"/>
<name>A0A6I6GBY3_9BACT</name>
<dbReference type="EMBL" id="CP046566">
    <property type="protein sequence ID" value="QGW27710.1"/>
    <property type="molecule type" value="Genomic_DNA"/>
</dbReference>
<organism evidence="1 2">
    <name type="scientific">Phnomibacter ginsenosidimutans</name>
    <dbReference type="NCBI Taxonomy" id="2676868"/>
    <lineage>
        <taxon>Bacteria</taxon>
        <taxon>Pseudomonadati</taxon>
        <taxon>Bacteroidota</taxon>
        <taxon>Chitinophagia</taxon>
        <taxon>Chitinophagales</taxon>
        <taxon>Chitinophagaceae</taxon>
        <taxon>Phnomibacter</taxon>
    </lineage>
</organism>
<dbReference type="SUPFAM" id="SSF53474">
    <property type="entry name" value="alpha/beta-Hydrolases"/>
    <property type="match status" value="1"/>
</dbReference>